<dbReference type="GO" id="GO:0031419">
    <property type="term" value="F:cobalamin binding"/>
    <property type="evidence" value="ECO:0007669"/>
    <property type="project" value="InterPro"/>
</dbReference>
<dbReference type="SUPFAM" id="SSF52242">
    <property type="entry name" value="Cobalamin (vitamin B12)-binding domain"/>
    <property type="match status" value="1"/>
</dbReference>
<dbReference type="InterPro" id="IPR036724">
    <property type="entry name" value="Cobalamin-bd_sf"/>
</dbReference>
<dbReference type="OrthoDB" id="5498228at2"/>
<dbReference type="AlphaFoldDB" id="A0A8E2VN09"/>
<keyword evidence="3" id="KW-1185">Reference proteome</keyword>
<comment type="caution">
    <text evidence="2">The sequence shown here is derived from an EMBL/GenBank/DDBJ whole genome shotgun (WGS) entry which is preliminary data.</text>
</comment>
<dbReference type="GO" id="GO:0046872">
    <property type="term" value="F:metal ion binding"/>
    <property type="evidence" value="ECO:0007669"/>
    <property type="project" value="InterPro"/>
</dbReference>
<accession>A0A8E2VN09</accession>
<dbReference type="Gene3D" id="3.40.50.280">
    <property type="entry name" value="Cobalamin-binding domain"/>
    <property type="match status" value="1"/>
</dbReference>
<name>A0A8E2VN09_9RHOB</name>
<dbReference type="RefSeq" id="WP_108024403.1">
    <property type="nucleotide sequence ID" value="NZ_QAYC01000002.1"/>
</dbReference>
<evidence type="ECO:0000313" key="3">
    <source>
        <dbReference type="Proteomes" id="UP000244037"/>
    </source>
</evidence>
<dbReference type="Proteomes" id="UP000244037">
    <property type="component" value="Unassembled WGS sequence"/>
</dbReference>
<gene>
    <name evidence="2" type="ORF">C8N38_102392</name>
</gene>
<protein>
    <submittedName>
        <fullName evidence="2">Methanogenic corrinoid protein MtbC1</fullName>
    </submittedName>
</protein>
<evidence type="ECO:0000313" key="2">
    <source>
        <dbReference type="EMBL" id="PTW51598.1"/>
    </source>
</evidence>
<dbReference type="Pfam" id="PF02310">
    <property type="entry name" value="B12-binding"/>
    <property type="match status" value="1"/>
</dbReference>
<dbReference type="InterPro" id="IPR006158">
    <property type="entry name" value="Cobalamin-bd"/>
</dbReference>
<sequence>MDSDQHQPAEARFMRPVDAFCRPLPEASLRRVVQEALMRVARLPGPPPSRRTWPEPPAPTEVEALCMALVTGDLAQSRLILDAHLAAGRDKTWIAAALLPEAARLMGRLWESDEVSFVQVGQAVGQLQRLLRLLRGEAGPRPVDPTRRALFATPEVETHTFGVIVAADMFRDHGWEIELSLSEPQDKLISDLTQSRVRLLGLSAAGPRSALPLTRLVEAVNAALPEIRVLICGKILHNCPEIARQIPADGHADDLETALSLADRLVLEACR</sequence>
<feature type="domain" description="B12-binding" evidence="1">
    <location>
        <begin position="146"/>
        <end position="271"/>
    </location>
</feature>
<dbReference type="PROSITE" id="PS51332">
    <property type="entry name" value="B12_BINDING"/>
    <property type="match status" value="1"/>
</dbReference>
<organism evidence="2 3">
    <name type="scientific">Rhodovulum kholense</name>
    <dbReference type="NCBI Taxonomy" id="453584"/>
    <lineage>
        <taxon>Bacteria</taxon>
        <taxon>Pseudomonadati</taxon>
        <taxon>Pseudomonadota</taxon>
        <taxon>Alphaproteobacteria</taxon>
        <taxon>Rhodobacterales</taxon>
        <taxon>Paracoccaceae</taxon>
        <taxon>Rhodovulum</taxon>
    </lineage>
</organism>
<proteinExistence type="predicted"/>
<dbReference type="EMBL" id="QAYC01000002">
    <property type="protein sequence ID" value="PTW51598.1"/>
    <property type="molecule type" value="Genomic_DNA"/>
</dbReference>
<evidence type="ECO:0000259" key="1">
    <source>
        <dbReference type="PROSITE" id="PS51332"/>
    </source>
</evidence>
<reference evidence="2 3" key="1">
    <citation type="submission" date="2018-04" db="EMBL/GenBank/DDBJ databases">
        <title>Genomic Encyclopedia of Archaeal and Bacterial Type Strains, Phase II (KMG-II): from individual species to whole genera.</title>
        <authorList>
            <person name="Goeker M."/>
        </authorList>
    </citation>
    <scope>NUCLEOTIDE SEQUENCE [LARGE SCALE GENOMIC DNA]</scope>
    <source>
        <strain evidence="2 3">DSM 19783</strain>
    </source>
</reference>